<evidence type="ECO:0000256" key="2">
    <source>
        <dbReference type="ARBA" id="ARBA00022723"/>
    </source>
</evidence>
<dbReference type="PANTHER" id="PTHR10634:SF98">
    <property type="entry name" value="ZINC FINGER A20 AND AN1 DOMAIN-CONTAINING STRESS-ASSOCIATED PROTEIN 3"/>
    <property type="match status" value="1"/>
</dbReference>
<dbReference type="GO" id="GO:0003677">
    <property type="term" value="F:DNA binding"/>
    <property type="evidence" value="ECO:0007669"/>
    <property type="project" value="InterPro"/>
</dbReference>
<dbReference type="PANTHER" id="PTHR10634">
    <property type="entry name" value="AN1-TYPE ZINC FINGER PROTEIN"/>
    <property type="match status" value="1"/>
</dbReference>
<keyword evidence="2" id="KW-0479">Metal-binding</keyword>
<keyword evidence="7" id="KW-0472">Membrane</keyword>
<dbReference type="SUPFAM" id="SSF118310">
    <property type="entry name" value="AN1-like Zinc finger"/>
    <property type="match status" value="1"/>
</dbReference>
<name>A0A4S8JLQ1_MUSBA</name>
<dbReference type="Gene3D" id="1.20.5.4770">
    <property type="match status" value="1"/>
</dbReference>
<keyword evidence="7" id="KW-0812">Transmembrane</keyword>
<dbReference type="AlphaFoldDB" id="A0A4S8JLQ1"/>
<dbReference type="SUPFAM" id="SSF57716">
    <property type="entry name" value="Glucocorticoid receptor-like (DNA-binding domain)"/>
    <property type="match status" value="1"/>
</dbReference>
<keyword evidence="7" id="KW-1133">Transmembrane helix</keyword>
<dbReference type="PROSITE" id="PS51036">
    <property type="entry name" value="ZF_A20"/>
    <property type="match status" value="1"/>
</dbReference>
<dbReference type="InterPro" id="IPR002653">
    <property type="entry name" value="Znf_A20"/>
</dbReference>
<evidence type="ECO:0008006" key="12">
    <source>
        <dbReference type="Google" id="ProtNLM"/>
    </source>
</evidence>
<evidence type="ECO:0000256" key="7">
    <source>
        <dbReference type="SAM" id="Phobius"/>
    </source>
</evidence>
<keyword evidence="11" id="KW-1185">Reference proteome</keyword>
<dbReference type="Proteomes" id="UP000317650">
    <property type="component" value="Chromosome 1"/>
</dbReference>
<feature type="domain" description="A20-type" evidence="8">
    <location>
        <begin position="81"/>
        <end position="115"/>
    </location>
</feature>
<gene>
    <name evidence="10" type="ORF">C4D60_Mb01t08900</name>
</gene>
<dbReference type="InterPro" id="IPR050652">
    <property type="entry name" value="AN1_A20_ZnFinger"/>
</dbReference>
<dbReference type="InterPro" id="IPR000058">
    <property type="entry name" value="Znf_AN1"/>
</dbReference>
<dbReference type="Gene3D" id="4.10.1110.10">
    <property type="entry name" value="AN1-like Zinc finger"/>
    <property type="match status" value="1"/>
</dbReference>
<evidence type="ECO:0000256" key="1">
    <source>
        <dbReference type="ARBA" id="ARBA00003732"/>
    </source>
</evidence>
<dbReference type="InterPro" id="IPR035896">
    <property type="entry name" value="AN1-like_Znf"/>
</dbReference>
<keyword evidence="5" id="KW-0346">Stress response</keyword>
<dbReference type="SMART" id="SM00154">
    <property type="entry name" value="ZnF_AN1"/>
    <property type="match status" value="1"/>
</dbReference>
<proteinExistence type="predicted"/>
<feature type="transmembrane region" description="Helical" evidence="7">
    <location>
        <begin position="12"/>
        <end position="31"/>
    </location>
</feature>
<keyword evidence="4" id="KW-0862">Zinc</keyword>
<evidence type="ECO:0000256" key="3">
    <source>
        <dbReference type="ARBA" id="ARBA00022771"/>
    </source>
</evidence>
<organism evidence="10 11">
    <name type="scientific">Musa balbisiana</name>
    <name type="common">Banana</name>
    <dbReference type="NCBI Taxonomy" id="52838"/>
    <lineage>
        <taxon>Eukaryota</taxon>
        <taxon>Viridiplantae</taxon>
        <taxon>Streptophyta</taxon>
        <taxon>Embryophyta</taxon>
        <taxon>Tracheophyta</taxon>
        <taxon>Spermatophyta</taxon>
        <taxon>Magnoliopsida</taxon>
        <taxon>Liliopsida</taxon>
        <taxon>Zingiberales</taxon>
        <taxon>Musaceae</taxon>
        <taxon>Musa</taxon>
    </lineage>
</organism>
<evidence type="ECO:0000313" key="11">
    <source>
        <dbReference type="Proteomes" id="UP000317650"/>
    </source>
</evidence>
<feature type="domain" description="AN1-type" evidence="9">
    <location>
        <begin position="179"/>
        <end position="225"/>
    </location>
</feature>
<dbReference type="Pfam" id="PF01754">
    <property type="entry name" value="zf-A20"/>
    <property type="match status" value="1"/>
</dbReference>
<dbReference type="PROSITE" id="PS51039">
    <property type="entry name" value="ZF_AN1"/>
    <property type="match status" value="1"/>
</dbReference>
<evidence type="ECO:0000256" key="4">
    <source>
        <dbReference type="ARBA" id="ARBA00022833"/>
    </source>
</evidence>
<comment type="function">
    <text evidence="1">May be involved in environmental stress response.</text>
</comment>
<sequence>MNRKANPASKKASYCFHSGVGGFIPLLFPSFSPPFIERKRKGERERGRSDLSRIRAFCLFGVIDRKGERRGRTMAEEQRCQDGHRLCANNCGFFGSPATLNLCSKCYRDLRLKEEQAASAMIAVERSLSPPPPSAAASSAVAAPPSSSCAPIAVTVPPEGPSGSAAASVAAAGAEAPPARRPNRCASCRKRVGLTGFPCRCGATYCGEHRYPERHACSFDYKAAGREAIALANPIVKADKLRKI</sequence>
<keyword evidence="3 6" id="KW-0863">Zinc-finger</keyword>
<dbReference type="FunFam" id="4.10.1110.10:FF:000001">
    <property type="entry name" value="Zinc finger AN1-type containing 6"/>
    <property type="match status" value="1"/>
</dbReference>
<evidence type="ECO:0000313" key="10">
    <source>
        <dbReference type="EMBL" id="THU62795.1"/>
    </source>
</evidence>
<dbReference type="Pfam" id="PF01428">
    <property type="entry name" value="zf-AN1"/>
    <property type="match status" value="1"/>
</dbReference>
<evidence type="ECO:0000259" key="8">
    <source>
        <dbReference type="PROSITE" id="PS51036"/>
    </source>
</evidence>
<accession>A0A4S8JLQ1</accession>
<dbReference type="EMBL" id="PYDT01000004">
    <property type="protein sequence ID" value="THU62795.1"/>
    <property type="molecule type" value="Genomic_DNA"/>
</dbReference>
<protein>
    <recommendedName>
        <fullName evidence="12">AN1-type domain-containing protein</fullName>
    </recommendedName>
</protein>
<reference evidence="10 11" key="1">
    <citation type="journal article" date="2019" name="Nat. Plants">
        <title>Genome sequencing of Musa balbisiana reveals subgenome evolution and function divergence in polyploid bananas.</title>
        <authorList>
            <person name="Yao X."/>
        </authorList>
    </citation>
    <scope>NUCLEOTIDE SEQUENCE [LARGE SCALE GENOMIC DNA]</scope>
    <source>
        <strain evidence="11">cv. DH-PKW</strain>
        <tissue evidence="10">Leaves</tissue>
    </source>
</reference>
<evidence type="ECO:0000256" key="6">
    <source>
        <dbReference type="PROSITE-ProRule" id="PRU00449"/>
    </source>
</evidence>
<dbReference type="GO" id="GO:0008270">
    <property type="term" value="F:zinc ion binding"/>
    <property type="evidence" value="ECO:0007669"/>
    <property type="project" value="UniProtKB-KW"/>
</dbReference>
<evidence type="ECO:0000256" key="5">
    <source>
        <dbReference type="ARBA" id="ARBA00023016"/>
    </source>
</evidence>
<evidence type="ECO:0000259" key="9">
    <source>
        <dbReference type="PROSITE" id="PS51039"/>
    </source>
</evidence>
<dbReference type="STRING" id="52838.A0A4S8JLQ1"/>
<comment type="caution">
    <text evidence="10">The sequence shown here is derived from an EMBL/GenBank/DDBJ whole genome shotgun (WGS) entry which is preliminary data.</text>
</comment>
<dbReference type="SMART" id="SM00259">
    <property type="entry name" value="ZnF_A20"/>
    <property type="match status" value="1"/>
</dbReference>